<keyword evidence="4" id="KW-1185">Reference proteome</keyword>
<keyword evidence="2" id="KW-1133">Transmembrane helix</keyword>
<evidence type="ECO:0000256" key="2">
    <source>
        <dbReference type="SAM" id="Phobius"/>
    </source>
</evidence>
<organism evidence="3 4">
    <name type="scientific">Lithospermum erythrorhizon</name>
    <name type="common">Purple gromwell</name>
    <name type="synonym">Lithospermum officinale var. erythrorhizon</name>
    <dbReference type="NCBI Taxonomy" id="34254"/>
    <lineage>
        <taxon>Eukaryota</taxon>
        <taxon>Viridiplantae</taxon>
        <taxon>Streptophyta</taxon>
        <taxon>Embryophyta</taxon>
        <taxon>Tracheophyta</taxon>
        <taxon>Spermatophyta</taxon>
        <taxon>Magnoliopsida</taxon>
        <taxon>eudicotyledons</taxon>
        <taxon>Gunneridae</taxon>
        <taxon>Pentapetalae</taxon>
        <taxon>asterids</taxon>
        <taxon>lamiids</taxon>
        <taxon>Boraginales</taxon>
        <taxon>Boraginaceae</taxon>
        <taxon>Boraginoideae</taxon>
        <taxon>Lithospermeae</taxon>
        <taxon>Lithospermum</taxon>
    </lineage>
</organism>
<protein>
    <submittedName>
        <fullName evidence="3">Uncharacterized protein</fullName>
    </submittedName>
</protein>
<feature type="region of interest" description="Disordered" evidence="1">
    <location>
        <begin position="39"/>
        <end position="99"/>
    </location>
</feature>
<proteinExistence type="predicted"/>
<keyword evidence="2" id="KW-0472">Membrane</keyword>
<gene>
    <name evidence="3" type="ORF">LIER_35215</name>
</gene>
<feature type="transmembrane region" description="Helical" evidence="2">
    <location>
        <begin position="177"/>
        <end position="200"/>
    </location>
</feature>
<accession>A0AAV3NMS9</accession>
<dbReference type="EMBL" id="BAABME010015272">
    <property type="protein sequence ID" value="GAA0140303.1"/>
    <property type="molecule type" value="Genomic_DNA"/>
</dbReference>
<evidence type="ECO:0000256" key="1">
    <source>
        <dbReference type="SAM" id="MobiDB-lite"/>
    </source>
</evidence>
<dbReference type="AlphaFoldDB" id="A0AAV3NMS9"/>
<name>A0AAV3NMS9_LITER</name>
<evidence type="ECO:0000313" key="4">
    <source>
        <dbReference type="Proteomes" id="UP001454036"/>
    </source>
</evidence>
<comment type="caution">
    <text evidence="3">The sequence shown here is derived from an EMBL/GenBank/DDBJ whole genome shotgun (WGS) entry which is preliminary data.</text>
</comment>
<evidence type="ECO:0000313" key="3">
    <source>
        <dbReference type="EMBL" id="GAA0140303.1"/>
    </source>
</evidence>
<reference evidence="3 4" key="1">
    <citation type="submission" date="2024-01" db="EMBL/GenBank/DDBJ databases">
        <title>The complete chloroplast genome sequence of Lithospermum erythrorhizon: insights into the phylogenetic relationship among Boraginaceae species and the maternal lineages of purple gromwells.</title>
        <authorList>
            <person name="Okada T."/>
            <person name="Watanabe K."/>
        </authorList>
    </citation>
    <scope>NUCLEOTIDE SEQUENCE [LARGE SCALE GENOMIC DNA]</scope>
</reference>
<keyword evidence="2" id="KW-0812">Transmembrane</keyword>
<sequence length="374" mass="42237">MGPQGSVNIKAHASISTPALRSLHRRSVMEQAPDYFVGSLLRDSPEDPSTTTLPDLDDSHAPLDVQPLRSQMGPPPERVRALVSKGKSSKEKSSKQPPTLEEVKAKTILGLITDYQLRQIRNQYGPKVLSEGTFASIHKDTTLFWEFFNYGLRLPISGFVDEVLMTLDRTPSQLMPFTWFVLIVFQVDYLYVGVLPNLVLLSMMYNVIHKGPLSYFQVASSFYNFLYTKKVDKVEPSRWFKLWFLAQGGFGDKVQAHWYLSPSTLSTEDSAKTQTEVEKLLIKARMTAGINNFPNMTFLELLSLKSSSGECVMPHKVNFKVLITGKDPLARISKQKSVAILESSSDVPSLVLVSKNLERLRKRLFPWKPPLLLR</sequence>
<feature type="region of interest" description="Disordered" evidence="1">
    <location>
        <begin position="1"/>
        <end position="26"/>
    </location>
</feature>
<dbReference type="Proteomes" id="UP001454036">
    <property type="component" value="Unassembled WGS sequence"/>
</dbReference>